<proteinExistence type="predicted"/>
<accession>A0A914DEC0</accession>
<dbReference type="AlphaFoldDB" id="A0A914DEC0"/>
<dbReference type="InterPro" id="IPR032710">
    <property type="entry name" value="NTF2-like_dom_sf"/>
</dbReference>
<dbReference type="SUPFAM" id="SSF54427">
    <property type="entry name" value="NTF2-like"/>
    <property type="match status" value="1"/>
</dbReference>
<dbReference type="InterPro" id="IPR037401">
    <property type="entry name" value="SnoaL-like"/>
</dbReference>
<reference evidence="3" key="1">
    <citation type="submission" date="2022-11" db="UniProtKB">
        <authorList>
            <consortium name="WormBaseParasite"/>
        </authorList>
    </citation>
    <scope>IDENTIFICATION</scope>
</reference>
<keyword evidence="2" id="KW-1185">Reference proteome</keyword>
<evidence type="ECO:0000313" key="3">
    <source>
        <dbReference type="WBParaSite" id="ACRNAN_scaffold2382.g20643.t1"/>
    </source>
</evidence>
<protein>
    <submittedName>
        <fullName evidence="3">SnoaL-like domain-containing protein</fullName>
    </submittedName>
</protein>
<sequence>MPLEQTEVDKRLEGIHERILSVIETKDIEKILDLFHPHAVVVHRESGVIYGHEDLRQFYQACLKVGPPIYKVIPIKNLATPDGEYLIQEGFLEFNINDEKKRCEFTGIFKRDEQGIYKYYRNEVDVKNMH</sequence>
<feature type="domain" description="SnoaL-like" evidence="1">
    <location>
        <begin position="17"/>
        <end position="110"/>
    </location>
</feature>
<name>A0A914DEC0_9BILA</name>
<evidence type="ECO:0000313" key="2">
    <source>
        <dbReference type="Proteomes" id="UP000887540"/>
    </source>
</evidence>
<dbReference type="WBParaSite" id="ACRNAN_scaffold2382.g20643.t1">
    <property type="protein sequence ID" value="ACRNAN_scaffold2382.g20643.t1"/>
    <property type="gene ID" value="ACRNAN_scaffold2382.g20643"/>
</dbReference>
<evidence type="ECO:0000259" key="1">
    <source>
        <dbReference type="Pfam" id="PF12680"/>
    </source>
</evidence>
<dbReference type="Gene3D" id="3.10.450.50">
    <property type="match status" value="1"/>
</dbReference>
<dbReference type="Pfam" id="PF12680">
    <property type="entry name" value="SnoaL_2"/>
    <property type="match status" value="1"/>
</dbReference>
<organism evidence="2 3">
    <name type="scientific">Acrobeloides nanus</name>
    <dbReference type="NCBI Taxonomy" id="290746"/>
    <lineage>
        <taxon>Eukaryota</taxon>
        <taxon>Metazoa</taxon>
        <taxon>Ecdysozoa</taxon>
        <taxon>Nematoda</taxon>
        <taxon>Chromadorea</taxon>
        <taxon>Rhabditida</taxon>
        <taxon>Tylenchina</taxon>
        <taxon>Cephalobomorpha</taxon>
        <taxon>Cephaloboidea</taxon>
        <taxon>Cephalobidae</taxon>
        <taxon>Acrobeloides</taxon>
    </lineage>
</organism>
<dbReference type="Proteomes" id="UP000887540">
    <property type="component" value="Unplaced"/>
</dbReference>